<sequence length="599" mass="67971">MKVSFLKVIPNSALLWEYNPESNTAEYIFKTESDLLKVVTPRAAIVDAMRQINGIRLEDSRAVIDDVKEFIKTYPMLEVPIPQSTPEKTGKASDIEKTNLPGFSMFKRNTSTRIQGSKTTKTQRASLSLENYSENRERTKSQIADASAEDSRHSVQLPIMRQSSPLKPLDAAALSSKASYIPGSFNIDTIIPIDKSPEAWRQTLVFLDALSEKTTNDKQKSAMQLLRDEQDIIKELHLIEMTKLYEIKGALIRKLKKFLDIIESALQQVDSKYPFPAAIFSYFRMAIVGAMVNTQENLKIYAEINARTSKSKSEAARFIKRQAEKSELVMARLLAFHYFTSSELTQIQDDNESLQSFLAQVKIKLKPKRQKLDLLLAGMTQLILESLEYEWMFKKEMERISNECSKHPQQIEIAILESEKDGQAQCMYSVYALIKGVISPSELHKKSSNELDRFIFSLMGDLINYIKVQYYCISPFVGNISLKGTWKDEHKDPRDFYIYEDFAVQLRSSLKALVTPLLYSSGKYAFPSEEKRFNSVNDSTEEKLVPFKTLLLNHLIESINTLIKNAADNIVPASSNAGEKTEATGVYEPAEQESSSLAL</sequence>
<reference evidence="2 3" key="1">
    <citation type="submission" date="2017-02" db="EMBL/GenBank/DDBJ databases">
        <title>Legionella quilivanii strain from human: case report and whole genome sequencing analysis.</title>
        <authorList>
            <person name="Lalancette C."/>
            <person name="Leduc J.-M."/>
            <person name="Levesque S."/>
            <person name="Fournier E."/>
            <person name="Saoud J."/>
            <person name="Faucher S.P."/>
            <person name="Bernard K."/>
            <person name="Martineau C."/>
            <person name="Longtin J."/>
        </authorList>
    </citation>
    <scope>NUCLEOTIDE SEQUENCE [LARGE SCALE GENOMIC DNA]</scope>
    <source>
        <strain evidence="2 3">ID143958</strain>
    </source>
</reference>
<accession>A0A364LIS6</accession>
<evidence type="ECO:0000313" key="2">
    <source>
        <dbReference type="EMBL" id="RAP36299.1"/>
    </source>
</evidence>
<gene>
    <name evidence="2" type="ORF">B1207_09135</name>
</gene>
<organism evidence="2 3">
    <name type="scientific">Legionella quinlivanii</name>
    <dbReference type="NCBI Taxonomy" id="45073"/>
    <lineage>
        <taxon>Bacteria</taxon>
        <taxon>Pseudomonadati</taxon>
        <taxon>Pseudomonadota</taxon>
        <taxon>Gammaproteobacteria</taxon>
        <taxon>Legionellales</taxon>
        <taxon>Legionellaceae</taxon>
        <taxon>Legionella</taxon>
    </lineage>
</organism>
<protein>
    <submittedName>
        <fullName evidence="2">Uncharacterized protein</fullName>
    </submittedName>
</protein>
<evidence type="ECO:0000313" key="3">
    <source>
        <dbReference type="Proteomes" id="UP000249458"/>
    </source>
</evidence>
<dbReference type="RefSeq" id="WP_112219668.1">
    <property type="nucleotide sequence ID" value="NZ_MVJN01000006.1"/>
</dbReference>
<dbReference type="EMBL" id="MVJN01000006">
    <property type="protein sequence ID" value="RAP36299.1"/>
    <property type="molecule type" value="Genomic_DNA"/>
</dbReference>
<feature type="compositionally biased region" description="Polar residues" evidence="1">
    <location>
        <begin position="114"/>
        <end position="132"/>
    </location>
</feature>
<proteinExistence type="predicted"/>
<dbReference type="AlphaFoldDB" id="A0A364LIS6"/>
<dbReference type="Proteomes" id="UP000249458">
    <property type="component" value="Unassembled WGS sequence"/>
</dbReference>
<comment type="caution">
    <text evidence="2">The sequence shown here is derived from an EMBL/GenBank/DDBJ whole genome shotgun (WGS) entry which is preliminary data.</text>
</comment>
<name>A0A364LIS6_9GAMM</name>
<feature type="region of interest" description="Disordered" evidence="1">
    <location>
        <begin position="114"/>
        <end position="153"/>
    </location>
</feature>
<feature type="region of interest" description="Disordered" evidence="1">
    <location>
        <begin position="577"/>
        <end position="599"/>
    </location>
</feature>
<evidence type="ECO:0000256" key="1">
    <source>
        <dbReference type="SAM" id="MobiDB-lite"/>
    </source>
</evidence>